<comment type="caution">
    <text evidence="2">The sequence shown here is derived from an EMBL/GenBank/DDBJ whole genome shotgun (WGS) entry which is preliminary data.</text>
</comment>
<gene>
    <name evidence="2" type="ORF">LXM24_13645</name>
</gene>
<dbReference type="PANTHER" id="PTHR10151:SF120">
    <property type="entry name" value="BIS(5'-ADENOSYL)-TRIPHOSPHATASE"/>
    <property type="match status" value="1"/>
</dbReference>
<evidence type="ECO:0000313" key="2">
    <source>
        <dbReference type="EMBL" id="MCF0041139.1"/>
    </source>
</evidence>
<sequence>MKTRSATSILVVTFGFLMFNAFGQNNAAATLAIKNKTLIVFFDGLRPDYITSEQMPNLYAFRQKSSVGKHHHSVFPTVTRVNSASYATGAYPGTHGILGNAVYFPEVNKNKSTGTSHNDLSKVIAAISEPLLSAVTLGEVLQTAGERMMVFSSGTTGQAFLQNHKISGGAIINPSLILPDSFKAQVLADLGEVSTEGLKNQNRHKWVTDALLKYSLDNKAPLVSAIWFSDPDGAAHEHGIGSDEAVNAIKFVDAQFGRILEAIESRGLKEKYNIIISTDHGFVTHVGKEELSDFLIKEGLKKDKESDDVILAEGSVYVKDHDPDKIEKIVTALHEQEWVGAIFTKARSEKSLKGWVEGTFSFEAAHFNHKRAGDILVAPNWNDEKNNKGFAGTDFSTGVAGHGGSSPYEIHIELMAAGPDFKKLKDTDLPTSNVDIAPTILGIYGLPVPPQMDGRVISELLNKPGESAGKMVQETLVSEVKYPWGVYRLTLYISVLGKYRYFTFSKTERR</sequence>
<dbReference type="AlphaFoldDB" id="A0A9X1P9H7"/>
<proteinExistence type="predicted"/>
<dbReference type="RefSeq" id="WP_234613689.1">
    <property type="nucleotide sequence ID" value="NZ_CP098806.1"/>
</dbReference>
<dbReference type="InterPro" id="IPR002591">
    <property type="entry name" value="Phosphodiest/P_Trfase"/>
</dbReference>
<reference evidence="2" key="1">
    <citation type="submission" date="2021-12" db="EMBL/GenBank/DDBJ databases">
        <title>Novel species in genus Dyadobacter.</title>
        <authorList>
            <person name="Ma C."/>
        </authorList>
    </citation>
    <scope>NUCLEOTIDE SEQUENCE</scope>
    <source>
        <strain evidence="2">CY399</strain>
    </source>
</reference>
<feature type="chain" id="PRO_5040976391" evidence="1">
    <location>
        <begin position="24"/>
        <end position="510"/>
    </location>
</feature>
<keyword evidence="1" id="KW-0732">Signal</keyword>
<dbReference type="InterPro" id="IPR017850">
    <property type="entry name" value="Alkaline_phosphatase_core_sf"/>
</dbReference>
<dbReference type="SUPFAM" id="SSF53649">
    <property type="entry name" value="Alkaline phosphatase-like"/>
    <property type="match status" value="1"/>
</dbReference>
<dbReference type="Proteomes" id="UP001139700">
    <property type="component" value="Unassembled WGS sequence"/>
</dbReference>
<dbReference type="Gene3D" id="3.40.720.10">
    <property type="entry name" value="Alkaline Phosphatase, subunit A"/>
    <property type="match status" value="1"/>
</dbReference>
<evidence type="ECO:0000313" key="3">
    <source>
        <dbReference type="Proteomes" id="UP001139700"/>
    </source>
</evidence>
<feature type="signal peptide" evidence="1">
    <location>
        <begin position="1"/>
        <end position="23"/>
    </location>
</feature>
<protein>
    <submittedName>
        <fullName evidence="2">Alkaline phosphatase family protein</fullName>
    </submittedName>
</protein>
<organism evidence="2 3">
    <name type="scientific">Dyadobacter fanqingshengii</name>
    <dbReference type="NCBI Taxonomy" id="2906443"/>
    <lineage>
        <taxon>Bacteria</taxon>
        <taxon>Pseudomonadati</taxon>
        <taxon>Bacteroidota</taxon>
        <taxon>Cytophagia</taxon>
        <taxon>Cytophagales</taxon>
        <taxon>Spirosomataceae</taxon>
        <taxon>Dyadobacter</taxon>
    </lineage>
</organism>
<accession>A0A9X1P9H7</accession>
<dbReference type="Pfam" id="PF01663">
    <property type="entry name" value="Phosphodiest"/>
    <property type="match status" value="1"/>
</dbReference>
<dbReference type="EMBL" id="JAJTTA010000002">
    <property type="protein sequence ID" value="MCF0041139.1"/>
    <property type="molecule type" value="Genomic_DNA"/>
</dbReference>
<dbReference type="PANTHER" id="PTHR10151">
    <property type="entry name" value="ECTONUCLEOTIDE PYROPHOSPHATASE/PHOSPHODIESTERASE"/>
    <property type="match status" value="1"/>
</dbReference>
<dbReference type="GO" id="GO:0016787">
    <property type="term" value="F:hydrolase activity"/>
    <property type="evidence" value="ECO:0007669"/>
    <property type="project" value="UniProtKB-ARBA"/>
</dbReference>
<evidence type="ECO:0000256" key="1">
    <source>
        <dbReference type="SAM" id="SignalP"/>
    </source>
</evidence>
<dbReference type="CDD" id="cd16018">
    <property type="entry name" value="Enpp"/>
    <property type="match status" value="1"/>
</dbReference>
<keyword evidence="3" id="KW-1185">Reference proteome</keyword>
<name>A0A9X1P9H7_9BACT</name>